<gene>
    <name evidence="6" type="primary">rfbC</name>
    <name evidence="6" type="ORF">N8A98_01910</name>
</gene>
<keyword evidence="7" id="KW-1185">Reference proteome</keyword>
<proteinExistence type="inferred from homology"/>
<dbReference type="InterPro" id="IPR014710">
    <property type="entry name" value="RmlC-like_jellyroll"/>
</dbReference>
<evidence type="ECO:0000313" key="6">
    <source>
        <dbReference type="EMBL" id="UXN67839.1"/>
    </source>
</evidence>
<keyword evidence="6" id="KW-0614">Plasmid</keyword>
<name>A0ABY6C6C0_9HYPH</name>
<dbReference type="CDD" id="cd00438">
    <property type="entry name" value="cupin_RmlC"/>
    <property type="match status" value="1"/>
</dbReference>
<dbReference type="InterPro" id="IPR000888">
    <property type="entry name" value="RmlC-like"/>
</dbReference>
<comment type="similarity">
    <text evidence="5">Belongs to the dTDP-4-dehydrorhamnose 3,5-epimerase family.</text>
</comment>
<dbReference type="GO" id="GO:0008830">
    <property type="term" value="F:dTDP-4-dehydrorhamnose 3,5-epimerase activity"/>
    <property type="evidence" value="ECO:0007669"/>
    <property type="project" value="UniProtKB-EC"/>
</dbReference>
<sequence length="184" mass="20520">MKVTPLSLPGLVLLEPRVFSDGRGAFFESFNQRSFEEATGVRAEFVQDNHSVSSRNVVRGLHYQVGDVAQGKLVRVVRGSAFDVAVDLRRTSATFGRWYGINLSAQNRLQMWIPEGFAHGFVALEETTEFLYKTTSYYSATSERCILWNDPSIAVEWPITGEPVLSEKDAAGRSFDSLGNSDLF</sequence>
<accession>A0ABY6C6C0</accession>
<reference evidence="6 7" key="1">
    <citation type="submission" date="2022-09" db="EMBL/GenBank/DDBJ databases">
        <title>Interaction between co-microsymbionts with complementary sets of symbiotic genes in legume-rhizobium systems.</title>
        <authorList>
            <person name="Safronova V."/>
            <person name="Sazanova A."/>
            <person name="Afonin A."/>
            <person name="Chirak E."/>
        </authorList>
    </citation>
    <scope>NUCLEOTIDE SEQUENCE [LARGE SCALE GENOMIC DNA]</scope>
    <source>
        <strain evidence="6 7">A18/4-1</strain>
        <plasmid evidence="6 7">p_unnamed1</plasmid>
    </source>
</reference>
<evidence type="ECO:0000256" key="5">
    <source>
        <dbReference type="RuleBase" id="RU364069"/>
    </source>
</evidence>
<dbReference type="RefSeq" id="WP_262165341.1">
    <property type="nucleotide sequence ID" value="NZ_CP104964.1"/>
</dbReference>
<organism evidence="6 7">
    <name type="scientific">Devosia neptuniae</name>
    <dbReference type="NCBI Taxonomy" id="191302"/>
    <lineage>
        <taxon>Bacteria</taxon>
        <taxon>Pseudomonadati</taxon>
        <taxon>Pseudomonadota</taxon>
        <taxon>Alphaproteobacteria</taxon>
        <taxon>Hyphomicrobiales</taxon>
        <taxon>Devosiaceae</taxon>
        <taxon>Devosia</taxon>
    </lineage>
</organism>
<geneLocation type="plasmid" evidence="6 7">
    <name>p_unnamed1</name>
</geneLocation>
<dbReference type="SUPFAM" id="SSF51182">
    <property type="entry name" value="RmlC-like cupins"/>
    <property type="match status" value="1"/>
</dbReference>
<comment type="catalytic activity">
    <reaction evidence="1 5">
        <text>dTDP-4-dehydro-6-deoxy-alpha-D-glucose = dTDP-4-dehydro-beta-L-rhamnose</text>
        <dbReference type="Rhea" id="RHEA:16969"/>
        <dbReference type="ChEBI" id="CHEBI:57649"/>
        <dbReference type="ChEBI" id="CHEBI:62830"/>
        <dbReference type="EC" id="5.1.3.13"/>
    </reaction>
</comment>
<dbReference type="PANTHER" id="PTHR21047:SF2">
    <property type="entry name" value="THYMIDINE DIPHOSPHO-4-KETO-RHAMNOSE 3,5-EPIMERASE"/>
    <property type="match status" value="1"/>
</dbReference>
<comment type="pathway">
    <text evidence="5">Carbohydrate biosynthesis; dTDP-L-rhamnose biosynthesis.</text>
</comment>
<dbReference type="NCBIfam" id="TIGR01221">
    <property type="entry name" value="rmlC"/>
    <property type="match status" value="1"/>
</dbReference>
<dbReference type="InterPro" id="IPR011051">
    <property type="entry name" value="RmlC_Cupin_sf"/>
</dbReference>
<evidence type="ECO:0000256" key="1">
    <source>
        <dbReference type="ARBA" id="ARBA00001298"/>
    </source>
</evidence>
<evidence type="ECO:0000256" key="3">
    <source>
        <dbReference type="ARBA" id="ARBA00012098"/>
    </source>
</evidence>
<evidence type="ECO:0000256" key="4">
    <source>
        <dbReference type="ARBA" id="ARBA00019595"/>
    </source>
</evidence>
<keyword evidence="5 6" id="KW-0413">Isomerase</keyword>
<dbReference type="Gene3D" id="2.60.120.10">
    <property type="entry name" value="Jelly Rolls"/>
    <property type="match status" value="1"/>
</dbReference>
<dbReference type="Pfam" id="PF00908">
    <property type="entry name" value="dTDP_sugar_isom"/>
    <property type="match status" value="1"/>
</dbReference>
<protein>
    <recommendedName>
        <fullName evidence="4 5">dTDP-4-dehydrorhamnose 3,5-epimerase</fullName>
        <ecNumber evidence="3 5">5.1.3.13</ecNumber>
    </recommendedName>
    <alternativeName>
        <fullName evidence="5">Thymidine diphospho-4-keto-rhamnose 3,5-epimerase</fullName>
    </alternativeName>
</protein>
<comment type="function">
    <text evidence="2 5">Catalyzes the epimerization of the C3' and C5'positions of dTDP-6-deoxy-D-xylo-4-hexulose, forming dTDP-6-deoxy-L-lyxo-4-hexulose.</text>
</comment>
<evidence type="ECO:0000256" key="2">
    <source>
        <dbReference type="ARBA" id="ARBA00001997"/>
    </source>
</evidence>
<comment type="subunit">
    <text evidence="5">Homodimer.</text>
</comment>
<dbReference type="EC" id="5.1.3.13" evidence="3 5"/>
<dbReference type="PANTHER" id="PTHR21047">
    <property type="entry name" value="DTDP-6-DEOXY-D-GLUCOSE-3,5 EPIMERASE"/>
    <property type="match status" value="1"/>
</dbReference>
<dbReference type="EMBL" id="CP104964">
    <property type="protein sequence ID" value="UXN67839.1"/>
    <property type="molecule type" value="Genomic_DNA"/>
</dbReference>
<dbReference type="Proteomes" id="UP001061862">
    <property type="component" value="Plasmid p_unnamed1"/>
</dbReference>
<evidence type="ECO:0000313" key="7">
    <source>
        <dbReference type="Proteomes" id="UP001061862"/>
    </source>
</evidence>